<dbReference type="Proteomes" id="UP000799772">
    <property type="component" value="Unassembled WGS sequence"/>
</dbReference>
<organism evidence="2 3">
    <name type="scientific">Rhizodiscina lignyota</name>
    <dbReference type="NCBI Taxonomy" id="1504668"/>
    <lineage>
        <taxon>Eukaryota</taxon>
        <taxon>Fungi</taxon>
        <taxon>Dikarya</taxon>
        <taxon>Ascomycota</taxon>
        <taxon>Pezizomycotina</taxon>
        <taxon>Dothideomycetes</taxon>
        <taxon>Pleosporomycetidae</taxon>
        <taxon>Aulographales</taxon>
        <taxon>Rhizodiscinaceae</taxon>
        <taxon>Rhizodiscina</taxon>
    </lineage>
</organism>
<reference evidence="2" key="1">
    <citation type="journal article" date="2020" name="Stud. Mycol.">
        <title>101 Dothideomycetes genomes: a test case for predicting lifestyles and emergence of pathogens.</title>
        <authorList>
            <person name="Haridas S."/>
            <person name="Albert R."/>
            <person name="Binder M."/>
            <person name="Bloem J."/>
            <person name="Labutti K."/>
            <person name="Salamov A."/>
            <person name="Andreopoulos B."/>
            <person name="Baker S."/>
            <person name="Barry K."/>
            <person name="Bills G."/>
            <person name="Bluhm B."/>
            <person name="Cannon C."/>
            <person name="Castanera R."/>
            <person name="Culley D."/>
            <person name="Daum C."/>
            <person name="Ezra D."/>
            <person name="Gonzalez J."/>
            <person name="Henrissat B."/>
            <person name="Kuo A."/>
            <person name="Liang C."/>
            <person name="Lipzen A."/>
            <person name="Lutzoni F."/>
            <person name="Magnuson J."/>
            <person name="Mondo S."/>
            <person name="Nolan M."/>
            <person name="Ohm R."/>
            <person name="Pangilinan J."/>
            <person name="Park H.-J."/>
            <person name="Ramirez L."/>
            <person name="Alfaro M."/>
            <person name="Sun H."/>
            <person name="Tritt A."/>
            <person name="Yoshinaga Y."/>
            <person name="Zwiers L.-H."/>
            <person name="Turgeon B."/>
            <person name="Goodwin S."/>
            <person name="Spatafora J."/>
            <person name="Crous P."/>
            <person name="Grigoriev I."/>
        </authorList>
    </citation>
    <scope>NUCLEOTIDE SEQUENCE</scope>
    <source>
        <strain evidence="2">CBS 133067</strain>
    </source>
</reference>
<comment type="caution">
    <text evidence="2">The sequence shown here is derived from an EMBL/GenBank/DDBJ whole genome shotgun (WGS) entry which is preliminary data.</text>
</comment>
<accession>A0A9P4IGU4</accession>
<protein>
    <recommendedName>
        <fullName evidence="1">DUF7730 domain-containing protein</fullName>
    </recommendedName>
</protein>
<dbReference type="PANTHER" id="PTHR38790">
    <property type="entry name" value="2EXR DOMAIN-CONTAINING PROTEIN-RELATED"/>
    <property type="match status" value="1"/>
</dbReference>
<sequence>MAPNVLVASRHSQTTKTKGNTILIIRSTVKPPPPRKVKHTLLTIPGELRNHIYTYVFASSVYVELVPASATHIIPLHKTPFNRHATTPVLRTSRPLGKSTPVHRARTTWATSLGALSLVNRQLHRETLAYLYAQPTFYVQSPNRLVNFLSVAPADKLKYVQRLHISYQTYGEPAVAQHRAWKTKSVEKWAGAMAMAAERLPGLRELKVALDIRDTPFKLRLSEPWARPVLSMTKNDGVLPALADVRVGLVSKYTRARYGEDTVRSLLLQGVRLVTAQMTARQKVAQYDGLHRLFAGAMRRRMMGWDLECSLEEYERGIGEGGFYEDVDAPFVVR</sequence>
<proteinExistence type="predicted"/>
<dbReference type="AlphaFoldDB" id="A0A9P4IGU4"/>
<keyword evidence="3" id="KW-1185">Reference proteome</keyword>
<dbReference type="InterPro" id="IPR056632">
    <property type="entry name" value="DUF7730"/>
</dbReference>
<dbReference type="OrthoDB" id="4757095at2759"/>
<dbReference type="PANTHER" id="PTHR38790:SF8">
    <property type="entry name" value="F-BOX DOMAIN-CONTAINING PROTEIN"/>
    <property type="match status" value="1"/>
</dbReference>
<name>A0A9P4IGU4_9PEZI</name>
<feature type="domain" description="DUF7730" evidence="1">
    <location>
        <begin position="41"/>
        <end position="210"/>
    </location>
</feature>
<evidence type="ECO:0000259" key="1">
    <source>
        <dbReference type="Pfam" id="PF24864"/>
    </source>
</evidence>
<dbReference type="Pfam" id="PF24864">
    <property type="entry name" value="DUF7730"/>
    <property type="match status" value="1"/>
</dbReference>
<evidence type="ECO:0000313" key="3">
    <source>
        <dbReference type="Proteomes" id="UP000799772"/>
    </source>
</evidence>
<dbReference type="EMBL" id="ML978126">
    <property type="protein sequence ID" value="KAF2098944.1"/>
    <property type="molecule type" value="Genomic_DNA"/>
</dbReference>
<evidence type="ECO:0000313" key="2">
    <source>
        <dbReference type="EMBL" id="KAF2098944.1"/>
    </source>
</evidence>
<gene>
    <name evidence="2" type="ORF">NA57DRAFT_76177</name>
</gene>